<dbReference type="KEGG" id="ocy:OSSY52_05500"/>
<feature type="transmembrane region" description="Helical" evidence="1">
    <location>
        <begin position="179"/>
        <end position="199"/>
    </location>
</feature>
<keyword evidence="1" id="KW-1133">Transmembrane helix</keyword>
<dbReference type="InParanoid" id="A0A7G1GAD5"/>
<keyword evidence="3" id="KW-1185">Reference proteome</keyword>
<dbReference type="Proteomes" id="UP000516361">
    <property type="component" value="Chromosome"/>
</dbReference>
<feature type="transmembrane region" description="Helical" evidence="1">
    <location>
        <begin position="96"/>
        <end position="121"/>
    </location>
</feature>
<sequence length="226" mass="23965">MFNISVIVNTFAIIIGGSLGLLIGNKLKDNYRNILFQAIGLTTIAIGMKMAFKANDLLVVLGSLALGGLLGEFWNIEGGIGKIANKLENSKGETPFVKGFITATVLFVVGPMTILGCMSAGTGDNSLIFLKSLLDGISSIVLASVYGTGVIFSALSVYIVQGLLVVFAGSLNFLSNPTYLNDFTAVGGLMVFAIALRLLNIKEIKVGNFLPSLIFVILIDFIKTLF</sequence>
<protein>
    <submittedName>
        <fullName evidence="2">Membrane protein</fullName>
    </submittedName>
</protein>
<keyword evidence="1" id="KW-0812">Transmembrane</keyword>
<feature type="transmembrane region" description="Helical" evidence="1">
    <location>
        <begin position="133"/>
        <end position="159"/>
    </location>
</feature>
<dbReference type="RefSeq" id="WP_190615508.1">
    <property type="nucleotide sequence ID" value="NZ_AP018712.1"/>
</dbReference>
<dbReference type="EMBL" id="AP018712">
    <property type="protein sequence ID" value="BBE30409.1"/>
    <property type="molecule type" value="Genomic_DNA"/>
</dbReference>
<feature type="transmembrane region" description="Helical" evidence="1">
    <location>
        <begin position="57"/>
        <end position="76"/>
    </location>
</feature>
<name>A0A7G1GAD5_9BACT</name>
<evidence type="ECO:0000256" key="1">
    <source>
        <dbReference type="SAM" id="Phobius"/>
    </source>
</evidence>
<organism evidence="2 3">
    <name type="scientific">Tepiditoga spiralis</name>
    <dbReference type="NCBI Taxonomy" id="2108365"/>
    <lineage>
        <taxon>Bacteria</taxon>
        <taxon>Thermotogati</taxon>
        <taxon>Thermotogota</taxon>
        <taxon>Thermotogae</taxon>
        <taxon>Petrotogales</taxon>
        <taxon>Petrotogaceae</taxon>
        <taxon>Tepiditoga</taxon>
    </lineage>
</organism>
<dbReference type="Pfam" id="PF04474">
    <property type="entry name" value="DUF554"/>
    <property type="match status" value="1"/>
</dbReference>
<dbReference type="PANTHER" id="PTHR36111:SF2">
    <property type="entry name" value="INNER MEMBRANE PROTEIN"/>
    <property type="match status" value="1"/>
</dbReference>
<feature type="transmembrane region" description="Helical" evidence="1">
    <location>
        <begin position="6"/>
        <end position="24"/>
    </location>
</feature>
<dbReference type="AlphaFoldDB" id="A0A7G1GAD5"/>
<accession>A0A7G1GAD5</accession>
<evidence type="ECO:0000313" key="3">
    <source>
        <dbReference type="Proteomes" id="UP000516361"/>
    </source>
</evidence>
<reference evidence="2 3" key="1">
    <citation type="submission" date="2018-06" db="EMBL/GenBank/DDBJ databases">
        <title>Genome sequencing of Oceanotoga sp. sy52.</title>
        <authorList>
            <person name="Mori K."/>
        </authorList>
    </citation>
    <scope>NUCLEOTIDE SEQUENCE [LARGE SCALE GENOMIC DNA]</scope>
    <source>
        <strain evidence="3">sy52</strain>
    </source>
</reference>
<feature type="transmembrane region" description="Helical" evidence="1">
    <location>
        <begin position="206"/>
        <end position="225"/>
    </location>
</feature>
<dbReference type="FunCoup" id="A0A7G1GAD5">
    <property type="interactions" value="38"/>
</dbReference>
<dbReference type="PANTHER" id="PTHR36111">
    <property type="entry name" value="INNER MEMBRANE PROTEIN-RELATED"/>
    <property type="match status" value="1"/>
</dbReference>
<dbReference type="InterPro" id="IPR007563">
    <property type="entry name" value="DUF554"/>
</dbReference>
<proteinExistence type="predicted"/>
<keyword evidence="1" id="KW-0472">Membrane</keyword>
<evidence type="ECO:0000313" key="2">
    <source>
        <dbReference type="EMBL" id="BBE30409.1"/>
    </source>
</evidence>
<gene>
    <name evidence="2" type="ORF">OSSY52_05500</name>
</gene>